<dbReference type="RefSeq" id="WP_153371715.1">
    <property type="nucleotide sequence ID" value="NZ_CP045650.1"/>
</dbReference>
<evidence type="ECO:0000313" key="10">
    <source>
        <dbReference type="Proteomes" id="UP000327478"/>
    </source>
</evidence>
<protein>
    <recommendedName>
        <fullName evidence="3 5">acylphosphatase</fullName>
        <ecNumber evidence="2 5">3.6.1.7</ecNumber>
    </recommendedName>
</protein>
<dbReference type="PROSITE" id="PS51160">
    <property type="entry name" value="ACYLPHOSPHATASE_3"/>
    <property type="match status" value="1"/>
</dbReference>
<organism evidence="8 11">
    <name type="scientific">Acinetobacter wanghuae</name>
    <dbReference type="NCBI Taxonomy" id="2662362"/>
    <lineage>
        <taxon>Bacteria</taxon>
        <taxon>Pseudomonadati</taxon>
        <taxon>Pseudomonadota</taxon>
        <taxon>Gammaproteobacteria</taxon>
        <taxon>Moraxellales</taxon>
        <taxon>Moraxellaceae</taxon>
        <taxon>Acinetobacter</taxon>
    </lineage>
</organism>
<evidence type="ECO:0000259" key="7">
    <source>
        <dbReference type="PROSITE" id="PS51160"/>
    </source>
</evidence>
<dbReference type="InterPro" id="IPR001792">
    <property type="entry name" value="Acylphosphatase-like_dom"/>
</dbReference>
<gene>
    <name evidence="9" type="ORF">GFH30_07905</name>
    <name evidence="8" type="ORF">GHJ48_01700</name>
</gene>
<dbReference type="Proteomes" id="UP000480556">
    <property type="component" value="Unassembled WGS sequence"/>
</dbReference>
<keyword evidence="5" id="KW-0378">Hydrolase</keyword>
<dbReference type="PANTHER" id="PTHR47268:SF4">
    <property type="entry name" value="ACYLPHOSPHATASE"/>
    <property type="match status" value="1"/>
</dbReference>
<evidence type="ECO:0000256" key="3">
    <source>
        <dbReference type="ARBA" id="ARBA00015991"/>
    </source>
</evidence>
<reference evidence="10 11" key="1">
    <citation type="submission" date="2019-10" db="EMBL/GenBank/DDBJ databases">
        <authorList>
            <person name="Dong K."/>
        </authorList>
    </citation>
    <scope>NUCLEOTIDE SEQUENCE [LARGE SCALE GENOMIC DNA]</scope>
    <source>
        <strain evidence="9">Dk386</strain>
        <strain evidence="10">dk386</strain>
        <strain evidence="8">Dk771</strain>
        <strain evidence="11">dk771</strain>
    </source>
</reference>
<evidence type="ECO:0000313" key="11">
    <source>
        <dbReference type="Proteomes" id="UP000480556"/>
    </source>
</evidence>
<dbReference type="AlphaFoldDB" id="A0A5Q0P3Z0"/>
<evidence type="ECO:0000256" key="1">
    <source>
        <dbReference type="ARBA" id="ARBA00005614"/>
    </source>
</evidence>
<evidence type="ECO:0000313" key="8">
    <source>
        <dbReference type="EMBL" id="MQW91123.1"/>
    </source>
</evidence>
<dbReference type="InterPro" id="IPR036046">
    <property type="entry name" value="Acylphosphatase-like_dom_sf"/>
</dbReference>
<dbReference type="PANTHER" id="PTHR47268">
    <property type="entry name" value="ACYLPHOSPHATASE"/>
    <property type="match status" value="1"/>
</dbReference>
<feature type="domain" description="Acylphosphatase-like" evidence="7">
    <location>
        <begin position="3"/>
        <end position="91"/>
    </location>
</feature>
<dbReference type="InterPro" id="IPR020456">
    <property type="entry name" value="Acylphosphatase"/>
</dbReference>
<dbReference type="Pfam" id="PF00708">
    <property type="entry name" value="Acylphosphatase"/>
    <property type="match status" value="1"/>
</dbReference>
<accession>A0A5Q0P3Z0</accession>
<dbReference type="GO" id="GO:0003998">
    <property type="term" value="F:acylphosphatase activity"/>
    <property type="evidence" value="ECO:0007669"/>
    <property type="project" value="UniProtKB-EC"/>
</dbReference>
<dbReference type="SUPFAM" id="SSF54975">
    <property type="entry name" value="Acylphosphatase/BLUF domain-like"/>
    <property type="match status" value="1"/>
</dbReference>
<proteinExistence type="inferred from homology"/>
<dbReference type="Gene3D" id="3.30.70.100">
    <property type="match status" value="1"/>
</dbReference>
<dbReference type="EMBL" id="CP045650">
    <property type="protein sequence ID" value="QGA11323.1"/>
    <property type="molecule type" value="Genomic_DNA"/>
</dbReference>
<evidence type="ECO:0000313" key="9">
    <source>
        <dbReference type="EMBL" id="QGA11323.1"/>
    </source>
</evidence>
<dbReference type="EMBL" id="WITK01000002">
    <property type="protein sequence ID" value="MQW91123.1"/>
    <property type="molecule type" value="Genomic_DNA"/>
</dbReference>
<evidence type="ECO:0000256" key="5">
    <source>
        <dbReference type="PROSITE-ProRule" id="PRU00520"/>
    </source>
</evidence>
<evidence type="ECO:0000256" key="2">
    <source>
        <dbReference type="ARBA" id="ARBA00012150"/>
    </source>
</evidence>
<sequence>MQSIQLTIRGKVQGVGYRRWFHDQATILGLKGTVKNLVNGNVAATLVGDKEKIVEMIKRSYEGPRHAVVDDIQQLELTIDECHFQGFKILR</sequence>
<comment type="similarity">
    <text evidence="1 6">Belongs to the acylphosphatase family.</text>
</comment>
<keyword evidence="10" id="KW-1185">Reference proteome</keyword>
<feature type="active site" evidence="5">
    <location>
        <position position="36"/>
    </location>
</feature>
<evidence type="ECO:0000256" key="6">
    <source>
        <dbReference type="RuleBase" id="RU004168"/>
    </source>
</evidence>
<feature type="active site" evidence="5">
    <location>
        <position position="18"/>
    </location>
</feature>
<evidence type="ECO:0000256" key="4">
    <source>
        <dbReference type="ARBA" id="ARBA00047645"/>
    </source>
</evidence>
<dbReference type="EC" id="3.6.1.7" evidence="2 5"/>
<dbReference type="Proteomes" id="UP000327478">
    <property type="component" value="Chromosome"/>
</dbReference>
<name>A0A5Q0P3Z0_9GAMM</name>
<comment type="catalytic activity">
    <reaction evidence="4 5">
        <text>an acyl phosphate + H2O = a carboxylate + phosphate + H(+)</text>
        <dbReference type="Rhea" id="RHEA:14965"/>
        <dbReference type="ChEBI" id="CHEBI:15377"/>
        <dbReference type="ChEBI" id="CHEBI:15378"/>
        <dbReference type="ChEBI" id="CHEBI:29067"/>
        <dbReference type="ChEBI" id="CHEBI:43474"/>
        <dbReference type="ChEBI" id="CHEBI:59918"/>
        <dbReference type="EC" id="3.6.1.7"/>
    </reaction>
</comment>